<reference evidence="2 3" key="1">
    <citation type="submission" date="2018-08" db="EMBL/GenBank/DDBJ databases">
        <title>Genome and evolution of the arbuscular mycorrhizal fungus Diversispora epigaea (formerly Glomus versiforme) and its bacterial endosymbionts.</title>
        <authorList>
            <person name="Sun X."/>
            <person name="Fei Z."/>
            <person name="Harrison M."/>
        </authorList>
    </citation>
    <scope>NUCLEOTIDE SEQUENCE [LARGE SCALE GENOMIC DNA]</scope>
    <source>
        <strain evidence="2 3">IT104</strain>
    </source>
</reference>
<protein>
    <recommendedName>
        <fullName evidence="4">TLDc domain-containing protein</fullName>
    </recommendedName>
</protein>
<accession>A0A397IVI2</accession>
<name>A0A397IVI2_9GLOM</name>
<dbReference type="Proteomes" id="UP000266861">
    <property type="component" value="Unassembled WGS sequence"/>
</dbReference>
<dbReference type="EMBL" id="PQFF01000175">
    <property type="protein sequence ID" value="RHZ77104.1"/>
    <property type="molecule type" value="Genomic_DNA"/>
</dbReference>
<evidence type="ECO:0000256" key="1">
    <source>
        <dbReference type="SAM" id="Phobius"/>
    </source>
</evidence>
<dbReference type="AlphaFoldDB" id="A0A397IVI2"/>
<sequence length="273" mass="31106">MVYLYEIGGSKTIKNSNNQIFPIPYYLYMRVTCKLNNELFTLSIVQSIINPLQPGFVCTCKEKSTEVMTSTSAAINNLYQEIFGRKTEYSGPTIMGFYNNNIVEKLLKDIIFFLIFISIESFSVVVTSIGYSDNSEFNGARNGFSSSIITIFQGKQSVLLVQELPPVHLKGSFSTTIFNDHAAEISSWIDRKRITYSSTNYPYEFQSILRVKRSDEILGWWDNASSSIYKGTRDSSIFSLKMSHSHGFYARLRKSGKFSIINNEVFIVNRKTT</sequence>
<organism evidence="2 3">
    <name type="scientific">Diversispora epigaea</name>
    <dbReference type="NCBI Taxonomy" id="1348612"/>
    <lineage>
        <taxon>Eukaryota</taxon>
        <taxon>Fungi</taxon>
        <taxon>Fungi incertae sedis</taxon>
        <taxon>Mucoromycota</taxon>
        <taxon>Glomeromycotina</taxon>
        <taxon>Glomeromycetes</taxon>
        <taxon>Diversisporales</taxon>
        <taxon>Diversisporaceae</taxon>
        <taxon>Diversispora</taxon>
    </lineage>
</organism>
<proteinExistence type="predicted"/>
<keyword evidence="3" id="KW-1185">Reference proteome</keyword>
<keyword evidence="1" id="KW-1133">Transmembrane helix</keyword>
<evidence type="ECO:0000313" key="3">
    <source>
        <dbReference type="Proteomes" id="UP000266861"/>
    </source>
</evidence>
<evidence type="ECO:0008006" key="4">
    <source>
        <dbReference type="Google" id="ProtNLM"/>
    </source>
</evidence>
<evidence type="ECO:0000313" key="2">
    <source>
        <dbReference type="EMBL" id="RHZ77104.1"/>
    </source>
</evidence>
<gene>
    <name evidence="2" type="ORF">Glove_185g44</name>
</gene>
<keyword evidence="1" id="KW-0812">Transmembrane</keyword>
<comment type="caution">
    <text evidence="2">The sequence shown here is derived from an EMBL/GenBank/DDBJ whole genome shotgun (WGS) entry which is preliminary data.</text>
</comment>
<feature type="transmembrane region" description="Helical" evidence="1">
    <location>
        <begin position="110"/>
        <end position="131"/>
    </location>
</feature>
<keyword evidence="1" id="KW-0472">Membrane</keyword>